<reference evidence="2" key="1">
    <citation type="journal article" date="2022" name="bioRxiv">
        <title>Sequencing and chromosome-scale assembly of the giantPleurodeles waltlgenome.</title>
        <authorList>
            <person name="Brown T."/>
            <person name="Elewa A."/>
            <person name="Iarovenko S."/>
            <person name="Subramanian E."/>
            <person name="Araus A.J."/>
            <person name="Petzold A."/>
            <person name="Susuki M."/>
            <person name="Suzuki K.-i.T."/>
            <person name="Hayashi T."/>
            <person name="Toyoda A."/>
            <person name="Oliveira C."/>
            <person name="Osipova E."/>
            <person name="Leigh N.D."/>
            <person name="Simon A."/>
            <person name="Yun M.H."/>
        </authorList>
    </citation>
    <scope>NUCLEOTIDE SEQUENCE</scope>
    <source>
        <strain evidence="2">20211129_DDA</strain>
        <tissue evidence="2">Liver</tissue>
    </source>
</reference>
<evidence type="ECO:0000313" key="3">
    <source>
        <dbReference type="Proteomes" id="UP001066276"/>
    </source>
</evidence>
<dbReference type="AlphaFoldDB" id="A0AAV7M770"/>
<protein>
    <submittedName>
        <fullName evidence="2">Uncharacterized protein</fullName>
    </submittedName>
</protein>
<keyword evidence="3" id="KW-1185">Reference proteome</keyword>
<feature type="compositionally biased region" description="Polar residues" evidence="1">
    <location>
        <begin position="15"/>
        <end position="29"/>
    </location>
</feature>
<accession>A0AAV7M770</accession>
<organism evidence="2 3">
    <name type="scientific">Pleurodeles waltl</name>
    <name type="common">Iberian ribbed newt</name>
    <dbReference type="NCBI Taxonomy" id="8319"/>
    <lineage>
        <taxon>Eukaryota</taxon>
        <taxon>Metazoa</taxon>
        <taxon>Chordata</taxon>
        <taxon>Craniata</taxon>
        <taxon>Vertebrata</taxon>
        <taxon>Euteleostomi</taxon>
        <taxon>Amphibia</taxon>
        <taxon>Batrachia</taxon>
        <taxon>Caudata</taxon>
        <taxon>Salamandroidea</taxon>
        <taxon>Salamandridae</taxon>
        <taxon>Pleurodelinae</taxon>
        <taxon>Pleurodeles</taxon>
    </lineage>
</organism>
<dbReference type="Proteomes" id="UP001066276">
    <property type="component" value="Chromosome 10"/>
</dbReference>
<evidence type="ECO:0000313" key="2">
    <source>
        <dbReference type="EMBL" id="KAJ1099646.1"/>
    </source>
</evidence>
<proteinExistence type="predicted"/>
<feature type="region of interest" description="Disordered" evidence="1">
    <location>
        <begin position="1"/>
        <end position="29"/>
    </location>
</feature>
<dbReference type="EMBL" id="JANPWB010000014">
    <property type="protein sequence ID" value="KAJ1099646.1"/>
    <property type="molecule type" value="Genomic_DNA"/>
</dbReference>
<comment type="caution">
    <text evidence="2">The sequence shown here is derived from an EMBL/GenBank/DDBJ whole genome shotgun (WGS) entry which is preliminary data.</text>
</comment>
<sequence length="190" mass="21598">MRTLPPIRVSPRALSYQQQNSVSPTNLTSPTDKLDLILQEIRDLRTAIDYCIDIIATDLGMLRDDHQKLADKVHSAKSTLIERVPQHTLNTSVISDLQRQLQALHDRAEEAEGCEDSLDARVPHLEIIHEDRSLFLDTSEAATDLLERQNPVACHQAIMEGTQKVNPKVIRQRKWQPKRLTIAMPLCRQA</sequence>
<name>A0AAV7M770_PLEWA</name>
<evidence type="ECO:0000256" key="1">
    <source>
        <dbReference type="SAM" id="MobiDB-lite"/>
    </source>
</evidence>
<gene>
    <name evidence="2" type="ORF">NDU88_004745</name>
</gene>